<accession>A0A2G5HID0</accession>
<feature type="region of interest" description="Disordered" evidence="1">
    <location>
        <begin position="764"/>
        <end position="790"/>
    </location>
</feature>
<feature type="domain" description="Mei2-like C-terminal RNA recognition motif" evidence="2">
    <location>
        <begin position="481"/>
        <end position="578"/>
    </location>
</feature>
<protein>
    <submittedName>
        <fullName evidence="3">Meiosis protein mei2</fullName>
    </submittedName>
</protein>
<dbReference type="SUPFAM" id="SSF54928">
    <property type="entry name" value="RNA-binding domain, RBD"/>
    <property type="match status" value="1"/>
</dbReference>
<gene>
    <name evidence="3" type="ORF">CB0940_09248</name>
    <name evidence="4" type="ORF">RHO25_011104</name>
</gene>
<dbReference type="InterPro" id="IPR035979">
    <property type="entry name" value="RBD_domain_sf"/>
</dbReference>
<dbReference type="AlphaFoldDB" id="A0A2G5HID0"/>
<feature type="region of interest" description="Disordered" evidence="1">
    <location>
        <begin position="415"/>
        <end position="467"/>
    </location>
</feature>
<organism evidence="3 5">
    <name type="scientific">Cercospora beticola</name>
    <name type="common">Sugarbeet leaf spot fungus</name>
    <dbReference type="NCBI Taxonomy" id="122368"/>
    <lineage>
        <taxon>Eukaryota</taxon>
        <taxon>Fungi</taxon>
        <taxon>Dikarya</taxon>
        <taxon>Ascomycota</taxon>
        <taxon>Pezizomycotina</taxon>
        <taxon>Dothideomycetes</taxon>
        <taxon>Dothideomycetidae</taxon>
        <taxon>Mycosphaerellales</taxon>
        <taxon>Mycosphaerellaceae</taxon>
        <taxon>Cercospora</taxon>
    </lineage>
</organism>
<dbReference type="Proteomes" id="UP000230605">
    <property type="component" value="Chromosome 7"/>
</dbReference>
<evidence type="ECO:0000313" key="3">
    <source>
        <dbReference type="EMBL" id="PIA92324.1"/>
    </source>
</evidence>
<dbReference type="Gene3D" id="3.30.70.330">
    <property type="match status" value="1"/>
</dbReference>
<dbReference type="OrthoDB" id="417481at2759"/>
<feature type="compositionally biased region" description="Acidic residues" evidence="1">
    <location>
        <begin position="780"/>
        <end position="790"/>
    </location>
</feature>
<feature type="region of interest" description="Disordered" evidence="1">
    <location>
        <begin position="1"/>
        <end position="60"/>
    </location>
</feature>
<dbReference type="EMBL" id="LKMD01000106">
    <property type="protein sequence ID" value="PIA92324.1"/>
    <property type="molecule type" value="Genomic_DNA"/>
</dbReference>
<keyword evidence="6" id="KW-1185">Reference proteome</keyword>
<dbReference type="GO" id="GO:0003676">
    <property type="term" value="F:nucleic acid binding"/>
    <property type="evidence" value="ECO:0007669"/>
    <property type="project" value="InterPro"/>
</dbReference>
<name>A0A2G5HID0_CERBT</name>
<feature type="compositionally biased region" description="Basic and acidic residues" evidence="1">
    <location>
        <begin position="641"/>
        <end position="655"/>
    </location>
</feature>
<dbReference type="Pfam" id="PF04059">
    <property type="entry name" value="RRM_2"/>
    <property type="match status" value="1"/>
</dbReference>
<dbReference type="InterPro" id="IPR007201">
    <property type="entry name" value="Mei2-like_Rrm_C"/>
</dbReference>
<feature type="region of interest" description="Disordered" evidence="1">
    <location>
        <begin position="605"/>
        <end position="658"/>
    </location>
</feature>
<reference evidence="3 5" key="1">
    <citation type="submission" date="2015-10" db="EMBL/GenBank/DDBJ databases">
        <title>The cercosporin biosynthetic gene cluster was horizontally transferred to several fungal lineages and shown to be expanded in Cercospora beticola based on microsynteny with recipient genomes.</title>
        <authorList>
            <person name="De Jonge R."/>
            <person name="Ebert M.K."/>
            <person name="Suttle J.C."/>
            <person name="Jurick Ii W.M."/>
            <person name="Secor G.A."/>
            <person name="Thomma B.P."/>
            <person name="Van De Peer Y."/>
            <person name="Bolton M.D."/>
        </authorList>
    </citation>
    <scope>NUCLEOTIDE SEQUENCE [LARGE SCALE GENOMIC DNA]</scope>
    <source>
        <strain evidence="3 5">09-40</strain>
    </source>
</reference>
<evidence type="ECO:0000313" key="5">
    <source>
        <dbReference type="Proteomes" id="UP000230605"/>
    </source>
</evidence>
<dbReference type="InterPro" id="IPR012677">
    <property type="entry name" value="Nucleotide-bd_a/b_plait_sf"/>
</dbReference>
<dbReference type="EMBL" id="CP134190">
    <property type="protein sequence ID" value="WPB06447.1"/>
    <property type="molecule type" value="Genomic_DNA"/>
</dbReference>
<reference evidence="4 6" key="2">
    <citation type="submission" date="2023-09" db="EMBL/GenBank/DDBJ databases">
        <title>Complete-Gapless Cercospora beticola genome.</title>
        <authorList>
            <person name="Wyatt N.A."/>
            <person name="Spanner R.E."/>
            <person name="Bolton M.D."/>
        </authorList>
    </citation>
    <scope>NUCLEOTIDE SEQUENCE [LARGE SCALE GENOMIC DNA]</scope>
    <source>
        <strain evidence="4">Cb09-40</strain>
    </source>
</reference>
<dbReference type="Proteomes" id="UP001302367">
    <property type="component" value="Chromosome 7"/>
</dbReference>
<feature type="compositionally biased region" description="Polar residues" evidence="1">
    <location>
        <begin position="39"/>
        <end position="51"/>
    </location>
</feature>
<evidence type="ECO:0000313" key="6">
    <source>
        <dbReference type="Proteomes" id="UP001302367"/>
    </source>
</evidence>
<evidence type="ECO:0000256" key="1">
    <source>
        <dbReference type="SAM" id="MobiDB-lite"/>
    </source>
</evidence>
<evidence type="ECO:0000259" key="2">
    <source>
        <dbReference type="Pfam" id="PF04059"/>
    </source>
</evidence>
<feature type="compositionally biased region" description="Polar residues" evidence="1">
    <location>
        <begin position="415"/>
        <end position="427"/>
    </location>
</feature>
<sequence length="790" mass="86902">MSANTSNHATADKGKGKAPRSPPPGVVFPLQPRSRVPSGESTSTARPAQSNGGSGAAVADPFTSAGLAARLNSITLSGDSPKFEPGNVLIKHLLSGSTPDEAAEAPSSAPGPAIVASAKGKGKQPAKAVGPPPVGTIPRKVHFTTDVGPVGACRYLKVVKIEDRADFDRGIAALSADFQFHLEEHVYDLKISEPSNMCATFTAWLVFNDLGSTPAFQSLLDIVRPKWKYEWVSHSAYDGAVGYRIYANSTQAYHYDGQFVFVCRPIAPTTAAGLDELESGITQLAFDHGRVFASKDLPWQRSMDWQYRFELTRITDAHEVLKKINFMNPHHFSQFAVTAQPYGDNLSLSTDNDHLLHVTCSPTGRTAWSTGSNGAPRPCTPPIVVPKVPEPYCYRDRYEIDSANSYQQADPFVSSSMAQAGPSTHPNQGGLYRPPQRRGDSAPNGQPLRNRQLGRRDDTAGEGSESQAVVLDRIVSGQDVRTTLMMRNIPNSWTFRELKRRVDQVAKDQYDFSYLRIDFEKNTNVGYGFINFISPSATAQFVENIQGTEWSPDSHPRKNVQLSYAAVQGIDCIIDKFRNSSIMSEFPDYRPKLWYTPFDAPHPAAVGTEKPFPPSNNITKNQRSRDNASSIGLFPPQHRRQYGDRSRRSQYDRGTQHQMTEEALYSAPAYGYDNYTAAPSQQYLQPPMPMAQHPAFMQYMPTYGPAPYVYNPAPYYPPQPMQFGGHYMLPPAPQGWPHPPPPQAFGTAYAGNPQQVPRVIVGGYQQVPPPATNQGTVAEAETEEVEASNQ</sequence>
<proteinExistence type="predicted"/>
<evidence type="ECO:0000313" key="4">
    <source>
        <dbReference type="EMBL" id="WPB06447.1"/>
    </source>
</evidence>